<dbReference type="NCBIfam" id="NF005437">
    <property type="entry name" value="PRK07024.1"/>
    <property type="match status" value="1"/>
</dbReference>
<dbReference type="InterPro" id="IPR020904">
    <property type="entry name" value="Sc_DH/Rdtase_CS"/>
</dbReference>
<evidence type="ECO:0000313" key="6">
    <source>
        <dbReference type="Proteomes" id="UP001437419"/>
    </source>
</evidence>
<dbReference type="InterPro" id="IPR002347">
    <property type="entry name" value="SDR_fam"/>
</dbReference>
<organism evidence="5 6">
    <name type="scientific">Alcaligenes phenolicus</name>
    <dbReference type="NCBI Taxonomy" id="232846"/>
    <lineage>
        <taxon>Bacteria</taxon>
        <taxon>Pseudomonadati</taxon>
        <taxon>Pseudomonadota</taxon>
        <taxon>Betaproteobacteria</taxon>
        <taxon>Burkholderiales</taxon>
        <taxon>Alcaligenaceae</taxon>
        <taxon>Alcaligenes</taxon>
    </lineage>
</organism>
<protein>
    <submittedName>
        <fullName evidence="5">SDR family oxidoreductase</fullName>
    </submittedName>
</protein>
<dbReference type="PRINTS" id="PR00081">
    <property type="entry name" value="GDHRDH"/>
</dbReference>
<evidence type="ECO:0000256" key="1">
    <source>
        <dbReference type="ARBA" id="ARBA00006484"/>
    </source>
</evidence>
<dbReference type="InterPro" id="IPR057326">
    <property type="entry name" value="KR_dom"/>
</dbReference>
<dbReference type="PROSITE" id="PS00061">
    <property type="entry name" value="ADH_SHORT"/>
    <property type="match status" value="1"/>
</dbReference>
<dbReference type="PRINTS" id="PR00080">
    <property type="entry name" value="SDRFAMILY"/>
</dbReference>
<comment type="similarity">
    <text evidence="1 3">Belongs to the short-chain dehydrogenases/reductases (SDR) family.</text>
</comment>
<keyword evidence="6" id="KW-1185">Reference proteome</keyword>
<dbReference type="Pfam" id="PF00106">
    <property type="entry name" value="adh_short"/>
    <property type="match status" value="1"/>
</dbReference>
<proteinExistence type="inferred from homology"/>
<sequence length="262" mass="28371">MQTVFITGASSGLGKALAQEYAAQGACLGLLGRRQEELQALAESLPGVHRIYVADVRDRDALHQAAQDFLQFTGQKIDVVIASAGISAGTLTEETEDFAVFKAIVDTNLLAMVATFEPFIGTMKAAGKGTLVGIASVAGIRGLPGAGAYSSSKAAVIAYCESLRLELSLYGVSVVTITPGYIRTAMTAQNPYSMPFLMPAEDFARKARKTIEQGVSYRVIPWQMGVVSRLMRLLPNWLYDRLARRAPRKPRLNKKTDHCPCR</sequence>
<dbReference type="Proteomes" id="UP001437419">
    <property type="component" value="Unassembled WGS sequence"/>
</dbReference>
<evidence type="ECO:0000256" key="3">
    <source>
        <dbReference type="RuleBase" id="RU000363"/>
    </source>
</evidence>
<dbReference type="RefSeq" id="WP_353639830.1">
    <property type="nucleotide sequence ID" value="NZ_JBEUDR010000002.1"/>
</dbReference>
<reference evidence="5 6" key="1">
    <citation type="submission" date="2024-06" db="EMBL/GenBank/DDBJ databases">
        <title>Alcaligenes phenolicus JC896.</title>
        <authorList>
            <person name="Venkata Ramana C."/>
            <person name="Sasikala C."/>
            <person name="Mahima D."/>
        </authorList>
    </citation>
    <scope>NUCLEOTIDE SEQUENCE [LARGE SCALE GENOMIC DNA]</scope>
    <source>
        <strain evidence="5 6">JC896</strain>
    </source>
</reference>
<dbReference type="SUPFAM" id="SSF51735">
    <property type="entry name" value="NAD(P)-binding Rossmann-fold domains"/>
    <property type="match status" value="1"/>
</dbReference>
<dbReference type="PANTHER" id="PTHR44196:SF3">
    <property type="entry name" value="SHORT CHAIN DEHYDROGENASE FAMILY PROTEIN"/>
    <property type="match status" value="1"/>
</dbReference>
<dbReference type="Gene3D" id="3.40.50.720">
    <property type="entry name" value="NAD(P)-binding Rossmann-like Domain"/>
    <property type="match status" value="1"/>
</dbReference>
<keyword evidence="2" id="KW-0560">Oxidoreductase</keyword>
<accession>A0ABV2BII8</accession>
<evidence type="ECO:0000256" key="2">
    <source>
        <dbReference type="ARBA" id="ARBA00023002"/>
    </source>
</evidence>
<evidence type="ECO:0000259" key="4">
    <source>
        <dbReference type="SMART" id="SM00822"/>
    </source>
</evidence>
<name>A0ABV2BII8_9BURK</name>
<gene>
    <name evidence="5" type="ORF">ABU900_09650</name>
</gene>
<evidence type="ECO:0000313" key="5">
    <source>
        <dbReference type="EMBL" id="MES5324660.1"/>
    </source>
</evidence>
<feature type="domain" description="Ketoreductase" evidence="4">
    <location>
        <begin position="2"/>
        <end position="180"/>
    </location>
</feature>
<dbReference type="EMBL" id="JBEUDR010000002">
    <property type="protein sequence ID" value="MES5324660.1"/>
    <property type="molecule type" value="Genomic_DNA"/>
</dbReference>
<dbReference type="PANTHER" id="PTHR44196">
    <property type="entry name" value="DEHYDROGENASE/REDUCTASE SDR FAMILY MEMBER 7B"/>
    <property type="match status" value="1"/>
</dbReference>
<comment type="caution">
    <text evidence="5">The sequence shown here is derived from an EMBL/GenBank/DDBJ whole genome shotgun (WGS) entry which is preliminary data.</text>
</comment>
<dbReference type="InterPro" id="IPR036291">
    <property type="entry name" value="NAD(P)-bd_dom_sf"/>
</dbReference>
<dbReference type="SMART" id="SM00822">
    <property type="entry name" value="PKS_KR"/>
    <property type="match status" value="1"/>
</dbReference>